<name>A0A519BCL9_9DELT</name>
<dbReference type="PANTHER" id="PTHR33204:SF18">
    <property type="entry name" value="TRANSCRIPTIONAL REGULATORY PROTEIN"/>
    <property type="match status" value="1"/>
</dbReference>
<evidence type="ECO:0000256" key="3">
    <source>
        <dbReference type="ARBA" id="ARBA00023163"/>
    </source>
</evidence>
<dbReference type="InterPro" id="IPR002577">
    <property type="entry name" value="HTH_HxlR"/>
</dbReference>
<dbReference type="InterPro" id="IPR036388">
    <property type="entry name" value="WH-like_DNA-bd_sf"/>
</dbReference>
<keyword evidence="1" id="KW-0805">Transcription regulation</keyword>
<keyword evidence="3" id="KW-0804">Transcription</keyword>
<dbReference type="EMBL" id="SGBD01000001">
    <property type="protein sequence ID" value="RZD15009.1"/>
    <property type="molecule type" value="Genomic_DNA"/>
</dbReference>
<organism evidence="5 6">
    <name type="scientific">Candidatus Acidulodesulfobacterium ferriphilum</name>
    <dbReference type="NCBI Taxonomy" id="2597223"/>
    <lineage>
        <taxon>Bacteria</taxon>
        <taxon>Deltaproteobacteria</taxon>
        <taxon>Candidatus Acidulodesulfobacterales</taxon>
        <taxon>Candidatus Acidulodesulfobacterium</taxon>
    </lineage>
</organism>
<gene>
    <name evidence="5" type="ORF">EVJ47_01655</name>
</gene>
<keyword evidence="2" id="KW-0238">DNA-binding</keyword>
<evidence type="ECO:0000313" key="6">
    <source>
        <dbReference type="Proteomes" id="UP000320813"/>
    </source>
</evidence>
<proteinExistence type="predicted"/>
<sequence length="109" mass="12511">MENNKKEAFCPAQEAFKMLANKWSLIIIKELSSGKLRFNQIKKKTEGISARELSKRLEVLEAIGAVNRKIINVKPIMVEYSLTEAGKELVQAIEIIHNWTIKNKKNMKI</sequence>
<evidence type="ECO:0000256" key="1">
    <source>
        <dbReference type="ARBA" id="ARBA00023015"/>
    </source>
</evidence>
<dbReference type="PANTHER" id="PTHR33204">
    <property type="entry name" value="TRANSCRIPTIONAL REGULATOR, MARR FAMILY"/>
    <property type="match status" value="1"/>
</dbReference>
<feature type="domain" description="HTH hxlR-type" evidence="4">
    <location>
        <begin position="10"/>
        <end position="108"/>
    </location>
</feature>
<accession>A0A519BCL9</accession>
<comment type="caution">
    <text evidence="5">The sequence shown here is derived from an EMBL/GenBank/DDBJ whole genome shotgun (WGS) entry which is preliminary data.</text>
</comment>
<dbReference type="InterPro" id="IPR036390">
    <property type="entry name" value="WH_DNA-bd_sf"/>
</dbReference>
<reference evidence="5 6" key="1">
    <citation type="submission" date="2019-01" db="EMBL/GenBank/DDBJ databases">
        <title>Insights into ecological role of a new deltaproteobacterial order Candidatus Sinidesulfobacterales (Sva0485) by metagenomics and metatranscriptomics.</title>
        <authorList>
            <person name="Tan S."/>
            <person name="Liu J."/>
            <person name="Fang Y."/>
            <person name="Hedlund B.P."/>
            <person name="Lian Z.H."/>
            <person name="Huang L.Y."/>
            <person name="Li J.T."/>
            <person name="Huang L.N."/>
            <person name="Li W.J."/>
            <person name="Jiang H.C."/>
            <person name="Dong H.L."/>
            <person name="Shu W.S."/>
        </authorList>
    </citation>
    <scope>NUCLEOTIDE SEQUENCE [LARGE SCALE GENOMIC DNA]</scope>
    <source>
        <strain evidence="5">AP3</strain>
    </source>
</reference>
<protein>
    <submittedName>
        <fullName evidence="5">Transcriptional regulator</fullName>
    </submittedName>
</protein>
<dbReference type="SUPFAM" id="SSF46785">
    <property type="entry name" value="Winged helix' DNA-binding domain"/>
    <property type="match status" value="1"/>
</dbReference>
<dbReference type="PROSITE" id="PS51118">
    <property type="entry name" value="HTH_HXLR"/>
    <property type="match status" value="1"/>
</dbReference>
<evidence type="ECO:0000259" key="4">
    <source>
        <dbReference type="PROSITE" id="PS51118"/>
    </source>
</evidence>
<dbReference type="Pfam" id="PF01638">
    <property type="entry name" value="HxlR"/>
    <property type="match status" value="1"/>
</dbReference>
<dbReference type="GO" id="GO:0003677">
    <property type="term" value="F:DNA binding"/>
    <property type="evidence" value="ECO:0007669"/>
    <property type="project" value="UniProtKB-KW"/>
</dbReference>
<evidence type="ECO:0000256" key="2">
    <source>
        <dbReference type="ARBA" id="ARBA00023125"/>
    </source>
</evidence>
<dbReference type="Gene3D" id="1.10.10.10">
    <property type="entry name" value="Winged helix-like DNA-binding domain superfamily/Winged helix DNA-binding domain"/>
    <property type="match status" value="1"/>
</dbReference>
<dbReference type="AlphaFoldDB" id="A0A519BCL9"/>
<evidence type="ECO:0000313" key="5">
    <source>
        <dbReference type="EMBL" id="RZD15009.1"/>
    </source>
</evidence>
<dbReference type="Proteomes" id="UP000320813">
    <property type="component" value="Unassembled WGS sequence"/>
</dbReference>